<reference evidence="1 2" key="1">
    <citation type="submission" date="2015-12" db="EMBL/GenBank/DDBJ databases">
        <title>Genome sequence of Oceanibaculum pacificum MCCC 1A02656.</title>
        <authorList>
            <person name="Lu L."/>
            <person name="Lai Q."/>
            <person name="Shao Z."/>
            <person name="Qian P."/>
        </authorList>
    </citation>
    <scope>NUCLEOTIDE SEQUENCE [LARGE SCALE GENOMIC DNA]</scope>
    <source>
        <strain evidence="1 2">MCCC 1A02656</strain>
    </source>
</reference>
<keyword evidence="2" id="KW-1185">Reference proteome</keyword>
<protein>
    <submittedName>
        <fullName evidence="1">Uncharacterized protein</fullName>
    </submittedName>
</protein>
<dbReference type="STRING" id="580166.AUP43_00940"/>
<accession>A0A154W8D2</accession>
<dbReference type="RefSeq" id="WP_067554112.1">
    <property type="nucleotide sequence ID" value="NZ_LPXN01000094.1"/>
</dbReference>
<evidence type="ECO:0000313" key="1">
    <source>
        <dbReference type="EMBL" id="KZD09780.1"/>
    </source>
</evidence>
<comment type="caution">
    <text evidence="1">The sequence shown here is derived from an EMBL/GenBank/DDBJ whole genome shotgun (WGS) entry which is preliminary data.</text>
</comment>
<dbReference type="EMBL" id="LPXN01000094">
    <property type="protein sequence ID" value="KZD09780.1"/>
    <property type="molecule type" value="Genomic_DNA"/>
</dbReference>
<gene>
    <name evidence="1" type="ORF">AUP43_00940</name>
</gene>
<organism evidence="1 2">
    <name type="scientific">Oceanibaculum pacificum</name>
    <dbReference type="NCBI Taxonomy" id="580166"/>
    <lineage>
        <taxon>Bacteria</taxon>
        <taxon>Pseudomonadati</taxon>
        <taxon>Pseudomonadota</taxon>
        <taxon>Alphaproteobacteria</taxon>
        <taxon>Rhodospirillales</taxon>
        <taxon>Oceanibaculaceae</taxon>
        <taxon>Oceanibaculum</taxon>
    </lineage>
</organism>
<dbReference type="AlphaFoldDB" id="A0A154W8D2"/>
<evidence type="ECO:0000313" key="2">
    <source>
        <dbReference type="Proteomes" id="UP000076400"/>
    </source>
</evidence>
<dbReference type="OrthoDB" id="7365760at2"/>
<proteinExistence type="predicted"/>
<name>A0A154W8D2_9PROT</name>
<sequence>MSSECDDHIRAAETSGDCFAGLDAGRKLALWGMRVWVAGLRQEWPPARTREALLEGFALTYATEALGPLEAMMSVLAGGAARQIAMNCPRCPSVTEDEHLLLDLLALCQARGVADRLDPFAKQAASLLTPSGVRLFEAPALLFSTSLAAAGMVLPARRAGQSEAGATILRFVHPAPAHLQ</sequence>
<dbReference type="Proteomes" id="UP000076400">
    <property type="component" value="Unassembled WGS sequence"/>
</dbReference>